<comment type="similarity">
    <text evidence="1">Belongs to the NAD(P)-dependent epimerase/dehydratase family.</text>
</comment>
<evidence type="ECO:0000256" key="2">
    <source>
        <dbReference type="ARBA" id="ARBA00023027"/>
    </source>
</evidence>
<dbReference type="Proteomes" id="UP000036987">
    <property type="component" value="Unassembled WGS sequence"/>
</dbReference>
<dbReference type="EMBL" id="LFYR01001125">
    <property type="protein sequence ID" value="KMZ64589.1"/>
    <property type="molecule type" value="Genomic_DNA"/>
</dbReference>
<accession>A0A0K9P6F7</accession>
<dbReference type="GO" id="GO:0016854">
    <property type="term" value="F:racemase and epimerase activity"/>
    <property type="evidence" value="ECO:0000318"/>
    <property type="project" value="GO_Central"/>
</dbReference>
<keyword evidence="2" id="KW-0520">NAD</keyword>
<dbReference type="Gene3D" id="3.40.50.720">
    <property type="entry name" value="NAD(P)-binding Rossmann-like Domain"/>
    <property type="match status" value="1"/>
</dbReference>
<evidence type="ECO:0000313" key="5">
    <source>
        <dbReference type="Proteomes" id="UP000036987"/>
    </source>
</evidence>
<keyword evidence="3" id="KW-0413">Isomerase</keyword>
<dbReference type="PANTHER" id="PTHR43574">
    <property type="entry name" value="EPIMERASE-RELATED"/>
    <property type="match status" value="1"/>
</dbReference>
<name>A0A0K9P6F7_ZOSMR</name>
<organism evidence="4 5">
    <name type="scientific">Zostera marina</name>
    <name type="common">Eelgrass</name>
    <dbReference type="NCBI Taxonomy" id="29655"/>
    <lineage>
        <taxon>Eukaryota</taxon>
        <taxon>Viridiplantae</taxon>
        <taxon>Streptophyta</taxon>
        <taxon>Embryophyta</taxon>
        <taxon>Tracheophyta</taxon>
        <taxon>Spermatophyta</taxon>
        <taxon>Magnoliopsida</taxon>
        <taxon>Liliopsida</taxon>
        <taxon>Zosteraceae</taxon>
        <taxon>Zostera</taxon>
    </lineage>
</organism>
<dbReference type="InterPro" id="IPR036291">
    <property type="entry name" value="NAD(P)-bd_dom_sf"/>
</dbReference>
<gene>
    <name evidence="4" type="ORF">ZOSMA_35G00450</name>
</gene>
<keyword evidence="5" id="KW-1185">Reference proteome</keyword>
<proteinExistence type="inferred from homology"/>
<dbReference type="OMA" id="MGDYFDL"/>
<evidence type="ECO:0000313" key="4">
    <source>
        <dbReference type="EMBL" id="KMZ64589.1"/>
    </source>
</evidence>
<sequence>MQTLALPIFPAGEFLLQKNRFRFASPIPSTFLCASYSRKVTVDGCGEGDRMCVLGMGFSGRYIGGRLMQEREWNVSGTCRSDAKKKELNKMGIDAFLFDSTKDRLENLKSLKEATHLLLSIPPAEAGNPLFHSLEKLRDFLGNGNLRWMGYLSSTSVYGDCGGALVNEDYPANPMNESSKARLVTEKKWLSLGNQLGVSTYVFRLGGIYGPGRSAIDTLLRKKQLTSYQRMRRLKRFTARIHVADVYEAVKASFDVSKSGTYNIVDDNPASRAEVFAFARNLIEEKWAGQVLIDESREATRLDSASKAQVRKGEKRVSNVCMKTQLGVNLTFPDYKSGLLSILNSYGE</sequence>
<evidence type="ECO:0000256" key="3">
    <source>
        <dbReference type="ARBA" id="ARBA00023235"/>
    </source>
</evidence>
<protein>
    <submittedName>
        <fullName evidence="4">Putative NAD dependent epimerase/dehydratase</fullName>
    </submittedName>
</protein>
<evidence type="ECO:0000256" key="1">
    <source>
        <dbReference type="ARBA" id="ARBA00007637"/>
    </source>
</evidence>
<reference evidence="5" key="1">
    <citation type="journal article" date="2016" name="Nature">
        <title>The genome of the seagrass Zostera marina reveals angiosperm adaptation to the sea.</title>
        <authorList>
            <person name="Olsen J.L."/>
            <person name="Rouze P."/>
            <person name="Verhelst B."/>
            <person name="Lin Y.-C."/>
            <person name="Bayer T."/>
            <person name="Collen J."/>
            <person name="Dattolo E."/>
            <person name="De Paoli E."/>
            <person name="Dittami S."/>
            <person name="Maumus F."/>
            <person name="Michel G."/>
            <person name="Kersting A."/>
            <person name="Lauritano C."/>
            <person name="Lohaus R."/>
            <person name="Toepel M."/>
            <person name="Tonon T."/>
            <person name="Vanneste K."/>
            <person name="Amirebrahimi M."/>
            <person name="Brakel J."/>
            <person name="Bostroem C."/>
            <person name="Chovatia M."/>
            <person name="Grimwood J."/>
            <person name="Jenkins J.W."/>
            <person name="Jueterbock A."/>
            <person name="Mraz A."/>
            <person name="Stam W.T."/>
            <person name="Tice H."/>
            <person name="Bornberg-Bauer E."/>
            <person name="Green P.J."/>
            <person name="Pearson G.A."/>
            <person name="Procaccini G."/>
            <person name="Duarte C.M."/>
            <person name="Schmutz J."/>
            <person name="Reusch T.B.H."/>
            <person name="Van de Peer Y."/>
        </authorList>
    </citation>
    <scope>NUCLEOTIDE SEQUENCE [LARGE SCALE GENOMIC DNA]</scope>
    <source>
        <strain evidence="5">cv. Finnish</strain>
    </source>
</reference>
<dbReference type="STRING" id="29655.A0A0K9P6F7"/>
<comment type="caution">
    <text evidence="4">The sequence shown here is derived from an EMBL/GenBank/DDBJ whole genome shotgun (WGS) entry which is preliminary data.</text>
</comment>
<dbReference type="SUPFAM" id="SSF51735">
    <property type="entry name" value="NAD(P)-binding Rossmann-fold domains"/>
    <property type="match status" value="1"/>
</dbReference>
<dbReference type="AlphaFoldDB" id="A0A0K9P6F7"/>
<dbReference type="OrthoDB" id="5824at2759"/>